<dbReference type="AlphaFoldDB" id="J4D7B7"/>
<dbReference type="SMART" id="SM00753">
    <property type="entry name" value="PAM"/>
    <property type="match status" value="1"/>
</dbReference>
<dbReference type="EMBL" id="AP011947">
    <property type="protein sequence ID" value="BAM40085.1"/>
    <property type="molecule type" value="Genomic_DNA"/>
</dbReference>
<dbReference type="GO" id="GO:0003690">
    <property type="term" value="F:double-stranded DNA binding"/>
    <property type="evidence" value="ECO:0007669"/>
    <property type="project" value="InterPro"/>
</dbReference>
<name>J4D7B7_THEOR</name>
<dbReference type="GO" id="GO:0070390">
    <property type="term" value="C:transcription export complex 2"/>
    <property type="evidence" value="ECO:0007669"/>
    <property type="project" value="TreeGrafter"/>
</dbReference>
<dbReference type="OrthoDB" id="10252687at2759"/>
<evidence type="ECO:0000313" key="2">
    <source>
        <dbReference type="Proteomes" id="UP000003786"/>
    </source>
</evidence>
<accession>J4D7B7</accession>
<dbReference type="Gene3D" id="1.10.10.10">
    <property type="entry name" value="Winged helix-like DNA-binding domain superfamily/Winged helix DNA-binding domain"/>
    <property type="match status" value="1"/>
</dbReference>
<dbReference type="PANTHER" id="PTHR12732">
    <property type="entry name" value="UNCHARACTERIZED PROTEASOME COMPONENT REGION PCI-CONTAINING"/>
    <property type="match status" value="1"/>
</dbReference>
<sequence>MYGSSGVLSSKYSLFFFLKLQMYEHNYNVIKEWLFQVYKALENRNGGILALLLSSKCDKLSRKNLYGFQEEVAQNLCRGSFAIFDKQLTSGFDQFFSDFVKLKVAIANFRSNMDDILKRAFRLVDLWLDIYLDDNLFDHHWLVPALYSLCNFTRTIGLVADRCSSLSMDYLDNEFETDKDKYMKQVLNNVRSKMGRVRGDESRHSAYIVLLAQSIKGCMQLGNMQMAAGFLKAIESTNINYKRALRVPLINYRFYLGKLHMQYNEFLEAEEHLAWAFSNCLKDNIKARREILECLIVVRLQLGKVPPFPLMEKYNLPHYAQIVRYIITGDVSRYTDTVLKFFYEFVKEGTVLCVELLKYLAYRTLIRKTKTWWNTNVPSAKNNMLPVGVLTAAEKSQIPTTSNLHMLCTCSNLIVRGYIKGYVSWEKETIVFSTVQPFPKISTCSFN</sequence>
<reference evidence="1 2" key="1">
    <citation type="journal article" date="2012" name="MBio">
        <title>Comparative genome analysis of three eukaryotic parasites with differing abilities to transform leukocytes reveals key mediators of Theileria-induced leukocyte transformation.</title>
        <authorList>
            <person name="Hayashida K."/>
            <person name="Hara Y."/>
            <person name="Abe T."/>
            <person name="Yamasaki C."/>
            <person name="Toyoda A."/>
            <person name="Kosuge T."/>
            <person name="Suzuki Y."/>
            <person name="Sato Y."/>
            <person name="Kawashima S."/>
            <person name="Katayama T."/>
            <person name="Wakaguri H."/>
            <person name="Inoue N."/>
            <person name="Homma K."/>
            <person name="Tada-Umezaki M."/>
            <person name="Yagi Y."/>
            <person name="Fujii Y."/>
            <person name="Habara T."/>
            <person name="Kanehisa M."/>
            <person name="Watanabe H."/>
            <person name="Ito K."/>
            <person name="Gojobori T."/>
            <person name="Sugawara H."/>
            <person name="Imanishi T."/>
            <person name="Weir W."/>
            <person name="Gardner M."/>
            <person name="Pain A."/>
            <person name="Shiels B."/>
            <person name="Hattori M."/>
            <person name="Nene V."/>
            <person name="Sugimoto C."/>
        </authorList>
    </citation>
    <scope>NUCLEOTIDE SEQUENCE [LARGE SCALE GENOMIC DNA]</scope>
    <source>
        <strain evidence="1 2">Shintoku</strain>
    </source>
</reference>
<dbReference type="eggNOG" id="KOG2688">
    <property type="taxonomic scope" value="Eukaryota"/>
</dbReference>
<evidence type="ECO:0000313" key="1">
    <source>
        <dbReference type="EMBL" id="BAM40085.1"/>
    </source>
</evidence>
<dbReference type="VEuPathDB" id="PiroplasmaDB:TOT_020001052"/>
<dbReference type="GO" id="GO:0003723">
    <property type="term" value="F:RNA binding"/>
    <property type="evidence" value="ECO:0007669"/>
    <property type="project" value="InterPro"/>
</dbReference>
<dbReference type="PANTHER" id="PTHR12732:SF0">
    <property type="entry name" value="PCI DOMAIN-CONTAINING PROTEIN 2"/>
    <property type="match status" value="1"/>
</dbReference>
<protein>
    <recommendedName>
        <fullName evidence="3">PCI domain-containing protein</fullName>
    </recommendedName>
</protein>
<keyword evidence="2" id="KW-1185">Reference proteome</keyword>
<dbReference type="STRING" id="869250.J4D7B7"/>
<dbReference type="InterPro" id="IPR036388">
    <property type="entry name" value="WH-like_DNA-bd_sf"/>
</dbReference>
<dbReference type="RefSeq" id="XP_009690386.1">
    <property type="nucleotide sequence ID" value="XM_009692091.1"/>
</dbReference>
<dbReference type="OMA" id="INRMFTL"/>
<dbReference type="Proteomes" id="UP000003786">
    <property type="component" value="Chromosome 2"/>
</dbReference>
<organism evidence="1 2">
    <name type="scientific">Theileria orientalis strain Shintoku</name>
    <dbReference type="NCBI Taxonomy" id="869250"/>
    <lineage>
        <taxon>Eukaryota</taxon>
        <taxon>Sar</taxon>
        <taxon>Alveolata</taxon>
        <taxon>Apicomplexa</taxon>
        <taxon>Aconoidasida</taxon>
        <taxon>Piroplasmida</taxon>
        <taxon>Theileriidae</taxon>
        <taxon>Theileria</taxon>
    </lineage>
</organism>
<dbReference type="GO" id="GO:0000973">
    <property type="term" value="P:post-transcriptional tethering of RNA polymerase II gene DNA at nuclear periphery"/>
    <property type="evidence" value="ECO:0007669"/>
    <property type="project" value="TreeGrafter"/>
</dbReference>
<dbReference type="KEGG" id="tot:TOT_020001052"/>
<evidence type="ECO:0008006" key="3">
    <source>
        <dbReference type="Google" id="ProtNLM"/>
    </source>
</evidence>
<gene>
    <name evidence="1" type="ORF">TOT_020001052</name>
</gene>
<dbReference type="GeneID" id="20715143"/>
<proteinExistence type="predicted"/>
<dbReference type="InterPro" id="IPR045114">
    <property type="entry name" value="Csn12-like"/>
</dbReference>
<dbReference type="GO" id="GO:0006368">
    <property type="term" value="P:transcription elongation by RNA polymerase II"/>
    <property type="evidence" value="ECO:0007669"/>
    <property type="project" value="TreeGrafter"/>
</dbReference>
<dbReference type="GO" id="GO:0016973">
    <property type="term" value="P:poly(A)+ mRNA export from nucleus"/>
    <property type="evidence" value="ECO:0007669"/>
    <property type="project" value="TreeGrafter"/>
</dbReference>